<dbReference type="PANTHER" id="PTHR22617">
    <property type="entry name" value="CHEMOTAXIS SENSOR HISTIDINE KINASE-RELATED"/>
    <property type="match status" value="1"/>
</dbReference>
<accession>A0A809RK04</accession>
<dbReference type="InterPro" id="IPR036061">
    <property type="entry name" value="CheW-like_dom_sf"/>
</dbReference>
<evidence type="ECO:0000313" key="3">
    <source>
        <dbReference type="Proteomes" id="UP000463939"/>
    </source>
</evidence>
<dbReference type="GO" id="GO:0007165">
    <property type="term" value="P:signal transduction"/>
    <property type="evidence" value="ECO:0007669"/>
    <property type="project" value="InterPro"/>
</dbReference>
<dbReference type="KEGG" id="sniv:SFSGTM_26240"/>
<dbReference type="PROSITE" id="PS50851">
    <property type="entry name" value="CHEW"/>
    <property type="match status" value="1"/>
</dbReference>
<protein>
    <recommendedName>
        <fullName evidence="1">CheW-like domain-containing protein</fullName>
    </recommendedName>
</protein>
<dbReference type="GO" id="GO:0005829">
    <property type="term" value="C:cytosol"/>
    <property type="evidence" value="ECO:0007669"/>
    <property type="project" value="TreeGrafter"/>
</dbReference>
<proteinExistence type="predicted"/>
<dbReference type="GO" id="GO:0006935">
    <property type="term" value="P:chemotaxis"/>
    <property type="evidence" value="ECO:0007669"/>
    <property type="project" value="InterPro"/>
</dbReference>
<dbReference type="EMBL" id="AP021881">
    <property type="protein sequence ID" value="BBP01916.1"/>
    <property type="molecule type" value="Genomic_DNA"/>
</dbReference>
<organism evidence="2 3">
    <name type="scientific">Sulfuriferula nivalis</name>
    <dbReference type="NCBI Taxonomy" id="2675298"/>
    <lineage>
        <taxon>Bacteria</taxon>
        <taxon>Pseudomonadati</taxon>
        <taxon>Pseudomonadota</taxon>
        <taxon>Betaproteobacteria</taxon>
        <taxon>Nitrosomonadales</taxon>
        <taxon>Sulfuricellaceae</taxon>
        <taxon>Sulfuriferula</taxon>
    </lineage>
</organism>
<name>A0A809RK04_9PROT</name>
<dbReference type="AlphaFoldDB" id="A0A809RK04"/>
<dbReference type="RefSeq" id="WP_162085629.1">
    <property type="nucleotide sequence ID" value="NZ_AP021881.1"/>
</dbReference>
<dbReference type="SMART" id="SM00260">
    <property type="entry name" value="CheW"/>
    <property type="match status" value="1"/>
</dbReference>
<dbReference type="PANTHER" id="PTHR22617:SF43">
    <property type="entry name" value="PROTEIN PILI"/>
    <property type="match status" value="1"/>
</dbReference>
<evidence type="ECO:0000259" key="1">
    <source>
        <dbReference type="PROSITE" id="PS50851"/>
    </source>
</evidence>
<evidence type="ECO:0000313" key="2">
    <source>
        <dbReference type="EMBL" id="BBP01916.1"/>
    </source>
</evidence>
<feature type="domain" description="CheW-like" evidence="1">
    <location>
        <begin position="27"/>
        <end position="164"/>
    </location>
</feature>
<dbReference type="InterPro" id="IPR039315">
    <property type="entry name" value="CheW"/>
</dbReference>
<dbReference type="SUPFAM" id="SSF50341">
    <property type="entry name" value="CheW-like"/>
    <property type="match status" value="1"/>
</dbReference>
<sequence length="169" mass="18714">MSKRVSLKQFQQDLSDRLQIATSQSTANSRLAVRIADQNWLVDLAHISEVISPSAIAVVPLTQPWFLGVTNIRGKLFSVVDLAHFKGAHATPRNTENRLLIVHPQFTSNSALLVEQALGLRNIDKMQLQSNIALPAWASQTHLDEDGKAWHSLNIEALVTSNEFLTVSL</sequence>
<keyword evidence="3" id="KW-1185">Reference proteome</keyword>
<dbReference type="InterPro" id="IPR002545">
    <property type="entry name" value="CheW-lke_dom"/>
</dbReference>
<reference evidence="3" key="1">
    <citation type="submission" date="2019-11" db="EMBL/GenBank/DDBJ databases">
        <title>Isolation and characterization of a novel species in the genus Sulfuriferula.</title>
        <authorList>
            <person name="Mochizuki J."/>
            <person name="Kojima H."/>
            <person name="Fukui M."/>
        </authorList>
    </citation>
    <scope>NUCLEOTIDE SEQUENCE [LARGE SCALE GENOMIC DNA]</scope>
    <source>
        <strain evidence="3">SGTM</strain>
    </source>
</reference>
<gene>
    <name evidence="2" type="ORF">SFSGTM_26240</name>
</gene>
<dbReference type="Gene3D" id="2.40.50.180">
    <property type="entry name" value="CheA-289, Domain 4"/>
    <property type="match status" value="1"/>
</dbReference>
<dbReference type="Proteomes" id="UP000463939">
    <property type="component" value="Chromosome"/>
</dbReference>
<dbReference type="Pfam" id="PF01584">
    <property type="entry name" value="CheW"/>
    <property type="match status" value="1"/>
</dbReference>